<comment type="caution">
    <text evidence="3">The sequence shown here is derived from an EMBL/GenBank/DDBJ whole genome shotgun (WGS) entry which is preliminary data.</text>
</comment>
<sequence>MHNNKNTFGKREREQGNNSNKNVLEGPGIHGAGDDDDENNKSNGFFFSGHEQEQWLMMNVVMVALMMMVVVLRMQMVPVPMGHGFSFFLNSFSIFLLFKGEKNKRNRIICLDMTVIK</sequence>
<feature type="transmembrane region" description="Helical" evidence="2">
    <location>
        <begin position="80"/>
        <end position="98"/>
    </location>
</feature>
<evidence type="ECO:0000256" key="1">
    <source>
        <dbReference type="SAM" id="MobiDB-lite"/>
    </source>
</evidence>
<protein>
    <recommendedName>
        <fullName evidence="5">Transmembrane protein</fullName>
    </recommendedName>
</protein>
<keyword evidence="4" id="KW-1185">Reference proteome</keyword>
<keyword evidence="2" id="KW-0812">Transmembrane</keyword>
<keyword evidence="2" id="KW-1133">Transmembrane helix</keyword>
<keyword evidence="2" id="KW-0472">Membrane</keyword>
<evidence type="ECO:0000313" key="3">
    <source>
        <dbReference type="EMBL" id="MED6159356.1"/>
    </source>
</evidence>
<gene>
    <name evidence="3" type="ORF">PIB30_117521</name>
</gene>
<name>A0ABU6UGP3_9FABA</name>
<feature type="transmembrane region" description="Helical" evidence="2">
    <location>
        <begin position="55"/>
        <end position="74"/>
    </location>
</feature>
<dbReference type="EMBL" id="JASCZI010121060">
    <property type="protein sequence ID" value="MED6159356.1"/>
    <property type="molecule type" value="Genomic_DNA"/>
</dbReference>
<accession>A0ABU6UGP3</accession>
<organism evidence="3 4">
    <name type="scientific">Stylosanthes scabra</name>
    <dbReference type="NCBI Taxonomy" id="79078"/>
    <lineage>
        <taxon>Eukaryota</taxon>
        <taxon>Viridiplantae</taxon>
        <taxon>Streptophyta</taxon>
        <taxon>Embryophyta</taxon>
        <taxon>Tracheophyta</taxon>
        <taxon>Spermatophyta</taxon>
        <taxon>Magnoliopsida</taxon>
        <taxon>eudicotyledons</taxon>
        <taxon>Gunneridae</taxon>
        <taxon>Pentapetalae</taxon>
        <taxon>rosids</taxon>
        <taxon>fabids</taxon>
        <taxon>Fabales</taxon>
        <taxon>Fabaceae</taxon>
        <taxon>Papilionoideae</taxon>
        <taxon>50 kb inversion clade</taxon>
        <taxon>dalbergioids sensu lato</taxon>
        <taxon>Dalbergieae</taxon>
        <taxon>Pterocarpus clade</taxon>
        <taxon>Stylosanthes</taxon>
    </lineage>
</organism>
<evidence type="ECO:0000256" key="2">
    <source>
        <dbReference type="SAM" id="Phobius"/>
    </source>
</evidence>
<dbReference type="Proteomes" id="UP001341840">
    <property type="component" value="Unassembled WGS sequence"/>
</dbReference>
<evidence type="ECO:0000313" key="4">
    <source>
        <dbReference type="Proteomes" id="UP001341840"/>
    </source>
</evidence>
<proteinExistence type="predicted"/>
<reference evidence="3 4" key="1">
    <citation type="journal article" date="2023" name="Plants (Basel)">
        <title>Bridging the Gap: Combining Genomics and Transcriptomics Approaches to Understand Stylosanthes scabra, an Orphan Legume from the Brazilian Caatinga.</title>
        <authorList>
            <person name="Ferreira-Neto J.R.C."/>
            <person name="da Silva M.D."/>
            <person name="Binneck E."/>
            <person name="de Melo N.F."/>
            <person name="da Silva R.H."/>
            <person name="de Melo A.L.T.M."/>
            <person name="Pandolfi V."/>
            <person name="Bustamante F.O."/>
            <person name="Brasileiro-Vidal A.C."/>
            <person name="Benko-Iseppon A.M."/>
        </authorList>
    </citation>
    <scope>NUCLEOTIDE SEQUENCE [LARGE SCALE GENOMIC DNA]</scope>
    <source>
        <tissue evidence="3">Leaves</tissue>
    </source>
</reference>
<feature type="region of interest" description="Disordered" evidence="1">
    <location>
        <begin position="1"/>
        <end position="45"/>
    </location>
</feature>
<evidence type="ECO:0008006" key="5">
    <source>
        <dbReference type="Google" id="ProtNLM"/>
    </source>
</evidence>